<gene>
    <name evidence="2" type="ORF">PPNSA23_45280</name>
</gene>
<dbReference type="NCBIfam" id="NF038256">
    <property type="entry name" value="exopoly_VpsF"/>
    <property type="match status" value="1"/>
</dbReference>
<keyword evidence="1" id="KW-1133">Transmembrane helix</keyword>
<feature type="transmembrane region" description="Helical" evidence="1">
    <location>
        <begin position="362"/>
        <end position="381"/>
    </location>
</feature>
<keyword evidence="1" id="KW-0812">Transmembrane</keyword>
<comment type="caution">
    <text evidence="2">The sequence shown here is derived from an EMBL/GenBank/DDBJ whole genome shotgun (WGS) entry which is preliminary data.</text>
</comment>
<feature type="transmembrane region" description="Helical" evidence="1">
    <location>
        <begin position="251"/>
        <end position="274"/>
    </location>
</feature>
<evidence type="ECO:0000256" key="1">
    <source>
        <dbReference type="SAM" id="Phobius"/>
    </source>
</evidence>
<dbReference type="EMBL" id="BAAFZP010000002">
    <property type="protein sequence ID" value="GAB1584585.1"/>
    <property type="molecule type" value="Genomic_DNA"/>
</dbReference>
<protein>
    <submittedName>
        <fullName evidence="2">Uncharacterized protein</fullName>
    </submittedName>
</protein>
<reference evidence="2 3" key="1">
    <citation type="submission" date="2024-10" db="EMBL/GenBank/DDBJ databases">
        <title>Isolation, draft genome sequencing and identification of Phyllobacterium sp. NSA23, isolated from leaf soil.</title>
        <authorList>
            <person name="Akita H."/>
        </authorList>
    </citation>
    <scope>NUCLEOTIDE SEQUENCE [LARGE SCALE GENOMIC DNA]</scope>
    <source>
        <strain evidence="2 3">NSA23</strain>
    </source>
</reference>
<feature type="transmembrane region" description="Helical" evidence="1">
    <location>
        <begin position="222"/>
        <end position="239"/>
    </location>
</feature>
<dbReference type="Proteomes" id="UP001628091">
    <property type="component" value="Unassembled WGS sequence"/>
</dbReference>
<keyword evidence="3" id="KW-1185">Reference proteome</keyword>
<evidence type="ECO:0000313" key="3">
    <source>
        <dbReference type="Proteomes" id="UP001628091"/>
    </source>
</evidence>
<accession>A0ABQ0H6N0</accession>
<feature type="transmembrane region" description="Helical" evidence="1">
    <location>
        <begin position="105"/>
        <end position="126"/>
    </location>
</feature>
<feature type="transmembrane region" description="Helical" evidence="1">
    <location>
        <begin position="133"/>
        <end position="154"/>
    </location>
</feature>
<proteinExistence type="predicted"/>
<dbReference type="RefSeq" id="WP_407866965.1">
    <property type="nucleotide sequence ID" value="NZ_BAAFZP010000002.1"/>
</dbReference>
<feature type="transmembrane region" description="Helical" evidence="1">
    <location>
        <begin position="331"/>
        <end position="350"/>
    </location>
</feature>
<feature type="transmembrane region" description="Helical" evidence="1">
    <location>
        <begin position="79"/>
        <end position="99"/>
    </location>
</feature>
<evidence type="ECO:0000313" key="2">
    <source>
        <dbReference type="EMBL" id="GAB1584585.1"/>
    </source>
</evidence>
<keyword evidence="1" id="KW-0472">Membrane</keyword>
<feature type="transmembrane region" description="Helical" evidence="1">
    <location>
        <begin position="199"/>
        <end position="216"/>
    </location>
</feature>
<organism evidence="2 3">
    <name type="scientific">Phyllobacterium phragmitis</name>
    <dbReference type="NCBI Taxonomy" id="2670329"/>
    <lineage>
        <taxon>Bacteria</taxon>
        <taxon>Pseudomonadati</taxon>
        <taxon>Pseudomonadota</taxon>
        <taxon>Alphaproteobacteria</taxon>
        <taxon>Hyphomicrobiales</taxon>
        <taxon>Phyllobacteriaceae</taxon>
        <taxon>Phyllobacterium</taxon>
    </lineage>
</organism>
<sequence length="411" mass="45322">MIEARRHNALSLMFFLCAAFAFLLRAIISPQMLNMVMSYTSEGGSFPEKLHIGTYAVFLVLAVICISRPILLFGDDIRLFRATLSYAFFLSLLVPYLFIVGRAGSAGFIIDSYLVACAAVLIMLCLGQEIGRALGNVLLGMFILSAVVGTFETMTHFRLLPYSNTELQFRPTGLAPHPLALGAQCATAIGFVALTRWRLWVRVLCIFILFVGTAAAGARAALLLATAEILFLLVFLPWPRLSSAHRRQAKFVVLILTLMAGALLIGVLFSAGFLDRFSNTLFDENYYARVKIYEVFHLVEWKDILFGMNVNELLKIVNEQLNLPFIESTPVVLTLLFGLPIALIFAAAFFRYLLQLLYKAPLAAYAASTVSILAALSNNALSSKGPDLMLLFILIMAYRKAGHATGLPPDR</sequence>
<dbReference type="InterPro" id="IPR048041">
    <property type="entry name" value="VpsF-like"/>
</dbReference>
<name>A0ABQ0H6N0_9HYPH</name>
<feature type="transmembrane region" description="Helical" evidence="1">
    <location>
        <begin position="174"/>
        <end position="194"/>
    </location>
</feature>
<feature type="transmembrane region" description="Helical" evidence="1">
    <location>
        <begin position="50"/>
        <end position="67"/>
    </location>
</feature>